<evidence type="ECO:0000259" key="11">
    <source>
        <dbReference type="PROSITE" id="PS50893"/>
    </source>
</evidence>
<keyword evidence="3" id="KW-0410">Iron transport</keyword>
<dbReference type="InterPro" id="IPR027417">
    <property type="entry name" value="P-loop_NTPase"/>
</dbReference>
<dbReference type="RefSeq" id="WP_254417141.1">
    <property type="nucleotide sequence ID" value="NZ_BAAAJB010000011.1"/>
</dbReference>
<keyword evidence="4 10" id="KW-0500">Molybdenum</keyword>
<dbReference type="InterPro" id="IPR005116">
    <property type="entry name" value="Transp-assoc_OB_typ1"/>
</dbReference>
<keyword evidence="1" id="KW-0813">Transport</keyword>
<dbReference type="GO" id="GO:0005524">
    <property type="term" value="F:ATP binding"/>
    <property type="evidence" value="ECO:0007669"/>
    <property type="project" value="UniProtKB-KW"/>
</dbReference>
<dbReference type="InterPro" id="IPR008995">
    <property type="entry name" value="Mo/tungstate-bd_C_term_dom"/>
</dbReference>
<evidence type="ECO:0000256" key="4">
    <source>
        <dbReference type="ARBA" id="ARBA00022505"/>
    </source>
</evidence>
<dbReference type="InterPro" id="IPR050093">
    <property type="entry name" value="ABC_SmlMolc_Importer"/>
</dbReference>
<name>A0ABY5D029_9ACTN</name>
<protein>
    <submittedName>
        <fullName evidence="13">ABC transporter ATP-binding protein</fullName>
    </submittedName>
</protein>
<dbReference type="InterPro" id="IPR015853">
    <property type="entry name" value="ABC_transpr_FbpC"/>
</dbReference>
<dbReference type="SUPFAM" id="SSF52540">
    <property type="entry name" value="P-loop containing nucleoside triphosphate hydrolases"/>
    <property type="match status" value="1"/>
</dbReference>
<keyword evidence="14" id="KW-1185">Reference proteome</keyword>
<evidence type="ECO:0000256" key="10">
    <source>
        <dbReference type="PROSITE-ProRule" id="PRU01213"/>
    </source>
</evidence>
<dbReference type="CDD" id="cd03259">
    <property type="entry name" value="ABC_Carb_Solutes_like"/>
    <property type="match status" value="1"/>
</dbReference>
<sequence length="375" mass="39821">MRPTDQPANPVAGPARAPALEAELRVRRGDFTLDVSLTAGPGEILALLGPNGAGKSSALRALAGLVPLTGGHVLVDGADETTTAVECRPIGMVFQDYLLFEHMSALENVAFGPRCQGAGRSEARARAGELLEHMDLGAHAQSKPRQLSGGQAQRVALARALAVRPRLLLLDEPMAALDASTRIDVRSRLRHLLEDFDGVTVLVTHDPLDAMVLADRIAVIESGRVVQRGEPAEVARRPRTSYVARLVGLNLFQGRGEGETVVLDGQDPGEAAEGWTPDGPALVTVREPHHGPALVAFPPRAVALYPEHPHGSTRNVWRLTVDGIERFGDQVRVHLDGPPSLVADITPAALAELGLSRGDTVWAGVKASEVECYPG</sequence>
<dbReference type="PANTHER" id="PTHR42781">
    <property type="entry name" value="SPERMIDINE/PUTRESCINE IMPORT ATP-BINDING PROTEIN POTA"/>
    <property type="match status" value="1"/>
</dbReference>
<gene>
    <name evidence="13" type="ORF">NE857_19800</name>
</gene>
<dbReference type="EMBL" id="CP099837">
    <property type="protein sequence ID" value="USY17582.1"/>
    <property type="molecule type" value="Genomic_DNA"/>
</dbReference>
<dbReference type="PANTHER" id="PTHR42781:SF4">
    <property type="entry name" value="SPERMIDINE_PUTRESCINE IMPORT ATP-BINDING PROTEIN POTA"/>
    <property type="match status" value="1"/>
</dbReference>
<dbReference type="InterPro" id="IPR003593">
    <property type="entry name" value="AAA+_ATPase"/>
</dbReference>
<evidence type="ECO:0000313" key="13">
    <source>
        <dbReference type="EMBL" id="USY17582.1"/>
    </source>
</evidence>
<keyword evidence="2" id="KW-1003">Cell membrane</keyword>
<dbReference type="Gene3D" id="2.40.50.100">
    <property type="match status" value="1"/>
</dbReference>
<dbReference type="InterPro" id="IPR004606">
    <property type="entry name" value="Mop_domain"/>
</dbReference>
<evidence type="ECO:0000256" key="9">
    <source>
        <dbReference type="ARBA" id="ARBA00023136"/>
    </source>
</evidence>
<dbReference type="InterPro" id="IPR017871">
    <property type="entry name" value="ABC_transporter-like_CS"/>
</dbReference>
<evidence type="ECO:0000256" key="7">
    <source>
        <dbReference type="ARBA" id="ARBA00023004"/>
    </source>
</evidence>
<dbReference type="PROSITE" id="PS51866">
    <property type="entry name" value="MOP"/>
    <property type="match status" value="1"/>
</dbReference>
<dbReference type="Pfam" id="PF03459">
    <property type="entry name" value="TOBE"/>
    <property type="match status" value="1"/>
</dbReference>
<organism evidence="13 14">
    <name type="scientific">Nocardiopsis exhalans</name>
    <dbReference type="NCBI Taxonomy" id="163604"/>
    <lineage>
        <taxon>Bacteria</taxon>
        <taxon>Bacillati</taxon>
        <taxon>Actinomycetota</taxon>
        <taxon>Actinomycetes</taxon>
        <taxon>Streptosporangiales</taxon>
        <taxon>Nocardiopsidaceae</taxon>
        <taxon>Nocardiopsis</taxon>
    </lineage>
</organism>
<dbReference type="PROSITE" id="PS00211">
    <property type="entry name" value="ABC_TRANSPORTER_1"/>
    <property type="match status" value="1"/>
</dbReference>
<keyword evidence="5" id="KW-0547">Nucleotide-binding</keyword>
<keyword evidence="6 13" id="KW-0067">ATP-binding</keyword>
<dbReference type="InterPro" id="IPR003439">
    <property type="entry name" value="ABC_transporter-like_ATP-bd"/>
</dbReference>
<evidence type="ECO:0000256" key="6">
    <source>
        <dbReference type="ARBA" id="ARBA00022840"/>
    </source>
</evidence>
<dbReference type="SUPFAM" id="SSF50331">
    <property type="entry name" value="MOP-like"/>
    <property type="match status" value="1"/>
</dbReference>
<reference evidence="13" key="1">
    <citation type="submission" date="2022-06" db="EMBL/GenBank/DDBJ databases">
        <authorList>
            <person name="Ping M."/>
        </authorList>
    </citation>
    <scope>NUCLEOTIDE SEQUENCE</scope>
    <source>
        <strain evidence="13">JCM11759T</strain>
    </source>
</reference>
<evidence type="ECO:0000256" key="1">
    <source>
        <dbReference type="ARBA" id="ARBA00022448"/>
    </source>
</evidence>
<dbReference type="SMART" id="SM00382">
    <property type="entry name" value="AAA"/>
    <property type="match status" value="1"/>
</dbReference>
<proteinExistence type="predicted"/>
<evidence type="ECO:0000256" key="5">
    <source>
        <dbReference type="ARBA" id="ARBA00022741"/>
    </source>
</evidence>
<keyword evidence="7" id="KW-0408">Iron</keyword>
<dbReference type="Gene3D" id="3.40.50.300">
    <property type="entry name" value="P-loop containing nucleotide triphosphate hydrolases"/>
    <property type="match status" value="1"/>
</dbReference>
<evidence type="ECO:0000256" key="2">
    <source>
        <dbReference type="ARBA" id="ARBA00022475"/>
    </source>
</evidence>
<dbReference type="Proteomes" id="UP001055940">
    <property type="component" value="Chromosome"/>
</dbReference>
<feature type="domain" description="ABC transporter" evidence="11">
    <location>
        <begin position="15"/>
        <end position="247"/>
    </location>
</feature>
<dbReference type="PROSITE" id="PS50893">
    <property type="entry name" value="ABC_TRANSPORTER_2"/>
    <property type="match status" value="1"/>
</dbReference>
<keyword evidence="9" id="KW-0472">Membrane</keyword>
<dbReference type="Pfam" id="PF00005">
    <property type="entry name" value="ABC_tran"/>
    <property type="match status" value="1"/>
</dbReference>
<evidence type="ECO:0000256" key="3">
    <source>
        <dbReference type="ARBA" id="ARBA00022496"/>
    </source>
</evidence>
<evidence type="ECO:0000256" key="8">
    <source>
        <dbReference type="ARBA" id="ARBA00023065"/>
    </source>
</evidence>
<feature type="domain" description="Mop" evidence="12">
    <location>
        <begin position="310"/>
        <end position="374"/>
    </location>
</feature>
<evidence type="ECO:0000259" key="12">
    <source>
        <dbReference type="PROSITE" id="PS51866"/>
    </source>
</evidence>
<evidence type="ECO:0000313" key="14">
    <source>
        <dbReference type="Proteomes" id="UP001055940"/>
    </source>
</evidence>
<accession>A0ABY5D029</accession>
<keyword evidence="8" id="KW-0406">Ion transport</keyword>